<evidence type="ECO:0000313" key="3">
    <source>
        <dbReference type="EMBL" id="CAL4078747.1"/>
    </source>
</evidence>
<comment type="caution">
    <text evidence="3">The sequence shown here is derived from an EMBL/GenBank/DDBJ whole genome shotgun (WGS) entry which is preliminary data.</text>
</comment>
<feature type="compositionally biased region" description="Low complexity" evidence="2">
    <location>
        <begin position="335"/>
        <end position="346"/>
    </location>
</feature>
<feature type="non-terminal residue" evidence="3">
    <location>
        <position position="1"/>
    </location>
</feature>
<keyword evidence="1" id="KW-0677">Repeat</keyword>
<feature type="compositionally biased region" description="Low complexity" evidence="2">
    <location>
        <begin position="209"/>
        <end position="230"/>
    </location>
</feature>
<feature type="region of interest" description="Disordered" evidence="2">
    <location>
        <begin position="58"/>
        <end position="262"/>
    </location>
</feature>
<dbReference type="PANTHER" id="PTHR24179">
    <property type="entry name" value="PROTEIN PHOSPHATASE 1 REGULATORY SUBUNIT 12"/>
    <property type="match status" value="1"/>
</dbReference>
<dbReference type="GO" id="GO:0017020">
    <property type="term" value="F:myosin phosphatase regulator activity"/>
    <property type="evidence" value="ECO:0007669"/>
    <property type="project" value="TreeGrafter"/>
</dbReference>
<evidence type="ECO:0000256" key="1">
    <source>
        <dbReference type="ARBA" id="ARBA00022737"/>
    </source>
</evidence>
<dbReference type="AlphaFoldDB" id="A0AAV2QBD4"/>
<dbReference type="InterPro" id="IPR036770">
    <property type="entry name" value="Ankyrin_rpt-contain_sf"/>
</dbReference>
<reference evidence="3 4" key="1">
    <citation type="submission" date="2024-05" db="EMBL/GenBank/DDBJ databases">
        <authorList>
            <person name="Wallberg A."/>
        </authorList>
    </citation>
    <scope>NUCLEOTIDE SEQUENCE [LARGE SCALE GENOMIC DNA]</scope>
</reference>
<sequence length="410" mass="45125">PDVLELLVQNGANLHARTKNQETPYDICEDAELRDRIMQLINEQETKRIHDQNRRIRRVHSNTRTQSVRRHSIREKTLTPKKEAQEEARIRMQMDNSQPKSDDESPELGLRPVRENLSEGNMSPSLSTITTFPQSINNSTKSNKVINNKNITNNSLVSNNDNLNRKESLSSDLGIEDLEKEDRGRENVIPEEEEEMSLIQTPVPHPRSEALSLVRSSSSPESEVVRRSPSTQMVVDVTDSVKASPPPPPPRTSSNPSNQKDTAAVASAAAAVDTSIGSAVVNQIGEQGFISQIGEQGGSKIDIHVTVTVNPFSPGTLSDLKKQRALSRASQSSYTLAPASSTYSLSSPPPEYESHMQHSKNSPEFNASSIRVDSVSYRPPPSPTLTPRKFCGDPNEIIGGVDSRSCCSLM</sequence>
<feature type="compositionally biased region" description="Low complexity" evidence="2">
    <location>
        <begin position="135"/>
        <end position="162"/>
    </location>
</feature>
<dbReference type="EMBL" id="CAXKWB010005507">
    <property type="protein sequence ID" value="CAL4078747.1"/>
    <property type="molecule type" value="Genomic_DNA"/>
</dbReference>
<feature type="region of interest" description="Disordered" evidence="2">
    <location>
        <begin position="329"/>
        <end position="364"/>
    </location>
</feature>
<keyword evidence="4" id="KW-1185">Reference proteome</keyword>
<feature type="compositionally biased region" description="Basic and acidic residues" evidence="2">
    <location>
        <begin position="74"/>
        <end position="92"/>
    </location>
</feature>
<organism evidence="3 4">
    <name type="scientific">Meganyctiphanes norvegica</name>
    <name type="common">Northern krill</name>
    <name type="synonym">Thysanopoda norvegica</name>
    <dbReference type="NCBI Taxonomy" id="48144"/>
    <lineage>
        <taxon>Eukaryota</taxon>
        <taxon>Metazoa</taxon>
        <taxon>Ecdysozoa</taxon>
        <taxon>Arthropoda</taxon>
        <taxon>Crustacea</taxon>
        <taxon>Multicrustacea</taxon>
        <taxon>Malacostraca</taxon>
        <taxon>Eumalacostraca</taxon>
        <taxon>Eucarida</taxon>
        <taxon>Euphausiacea</taxon>
        <taxon>Euphausiidae</taxon>
        <taxon>Meganyctiphanes</taxon>
    </lineage>
</organism>
<feature type="compositionally biased region" description="Low complexity" evidence="2">
    <location>
        <begin position="252"/>
        <end position="262"/>
    </location>
</feature>
<dbReference type="PANTHER" id="PTHR24179:SF29">
    <property type="entry name" value="LD46604P"/>
    <property type="match status" value="1"/>
</dbReference>
<gene>
    <name evidence="3" type="ORF">MNOR_LOCUS10737</name>
</gene>
<dbReference type="Gene3D" id="1.25.40.20">
    <property type="entry name" value="Ankyrin repeat-containing domain"/>
    <property type="match status" value="1"/>
</dbReference>
<dbReference type="Proteomes" id="UP001497623">
    <property type="component" value="Unassembled WGS sequence"/>
</dbReference>
<feature type="compositionally biased region" description="Polar residues" evidence="2">
    <location>
        <begin position="118"/>
        <end position="134"/>
    </location>
</feature>
<evidence type="ECO:0000313" key="4">
    <source>
        <dbReference type="Proteomes" id="UP001497623"/>
    </source>
</evidence>
<proteinExistence type="predicted"/>
<name>A0AAV2QBD4_MEGNR</name>
<protein>
    <submittedName>
        <fullName evidence="3">Uncharacterized protein</fullName>
    </submittedName>
</protein>
<evidence type="ECO:0000256" key="2">
    <source>
        <dbReference type="SAM" id="MobiDB-lite"/>
    </source>
</evidence>
<dbReference type="GO" id="GO:0005737">
    <property type="term" value="C:cytoplasm"/>
    <property type="evidence" value="ECO:0007669"/>
    <property type="project" value="TreeGrafter"/>
</dbReference>
<dbReference type="GO" id="GO:0004857">
    <property type="term" value="F:enzyme inhibitor activity"/>
    <property type="evidence" value="ECO:0007669"/>
    <property type="project" value="TreeGrafter"/>
</dbReference>
<accession>A0AAV2QBD4</accession>
<feature type="compositionally biased region" description="Basic residues" evidence="2">
    <location>
        <begin position="58"/>
        <end position="73"/>
    </location>
</feature>
<dbReference type="InterPro" id="IPR051226">
    <property type="entry name" value="PP1_Regulatory_Subunit"/>
</dbReference>